<gene>
    <name evidence="1" type="ORF">O181_103359</name>
</gene>
<dbReference type="AlphaFoldDB" id="A0A9Q3PJ60"/>
<name>A0A9Q3PJ60_9BASI</name>
<evidence type="ECO:0000313" key="1">
    <source>
        <dbReference type="EMBL" id="MBW0563644.1"/>
    </source>
</evidence>
<proteinExistence type="predicted"/>
<evidence type="ECO:0000313" key="2">
    <source>
        <dbReference type="Proteomes" id="UP000765509"/>
    </source>
</evidence>
<dbReference type="Proteomes" id="UP000765509">
    <property type="component" value="Unassembled WGS sequence"/>
</dbReference>
<sequence length="120" mass="13370">MANWPPLVLYGLRPYPAFIQPFGQLSTSPTPRPLPLFLGLGGPYNLLGAYGPSSHLQTSWPNPFYYGGLGHLGPFWPESNEAKRGQGGRSSAPKARWVSNHKWAHLSHIWSQIPSNPRWP</sequence>
<reference evidence="1" key="1">
    <citation type="submission" date="2021-03" db="EMBL/GenBank/DDBJ databases">
        <title>Draft genome sequence of rust myrtle Austropuccinia psidii MF-1, a brazilian biotype.</title>
        <authorList>
            <person name="Quecine M.C."/>
            <person name="Pachon D.M.R."/>
            <person name="Bonatelli M.L."/>
            <person name="Correr F.H."/>
            <person name="Franceschini L.M."/>
            <person name="Leite T.F."/>
            <person name="Margarido G.R.A."/>
            <person name="Almeida C.A."/>
            <person name="Ferrarezi J.A."/>
            <person name="Labate C.A."/>
        </authorList>
    </citation>
    <scope>NUCLEOTIDE SEQUENCE</scope>
    <source>
        <strain evidence="1">MF-1</strain>
    </source>
</reference>
<organism evidence="1 2">
    <name type="scientific">Austropuccinia psidii MF-1</name>
    <dbReference type="NCBI Taxonomy" id="1389203"/>
    <lineage>
        <taxon>Eukaryota</taxon>
        <taxon>Fungi</taxon>
        <taxon>Dikarya</taxon>
        <taxon>Basidiomycota</taxon>
        <taxon>Pucciniomycotina</taxon>
        <taxon>Pucciniomycetes</taxon>
        <taxon>Pucciniales</taxon>
        <taxon>Sphaerophragmiaceae</taxon>
        <taxon>Austropuccinia</taxon>
    </lineage>
</organism>
<dbReference type="EMBL" id="AVOT02074516">
    <property type="protein sequence ID" value="MBW0563644.1"/>
    <property type="molecule type" value="Genomic_DNA"/>
</dbReference>
<protein>
    <submittedName>
        <fullName evidence="1">Uncharacterized protein</fullName>
    </submittedName>
</protein>
<accession>A0A9Q3PJ60</accession>
<comment type="caution">
    <text evidence="1">The sequence shown here is derived from an EMBL/GenBank/DDBJ whole genome shotgun (WGS) entry which is preliminary data.</text>
</comment>
<keyword evidence="2" id="KW-1185">Reference proteome</keyword>